<proteinExistence type="inferred from homology"/>
<accession>A0A1X2G5K7</accession>
<feature type="compositionally biased region" description="Low complexity" evidence="8">
    <location>
        <begin position="745"/>
        <end position="762"/>
    </location>
</feature>
<dbReference type="Pfam" id="PF00225">
    <property type="entry name" value="Kinesin"/>
    <property type="match status" value="2"/>
</dbReference>
<evidence type="ECO:0000256" key="8">
    <source>
        <dbReference type="SAM" id="MobiDB-lite"/>
    </source>
</evidence>
<keyword evidence="11" id="KW-1185">Reference proteome</keyword>
<feature type="compositionally biased region" description="Low complexity" evidence="8">
    <location>
        <begin position="165"/>
        <end position="179"/>
    </location>
</feature>
<dbReference type="Gene3D" id="3.40.850.10">
    <property type="entry name" value="Kinesin motor domain"/>
    <property type="match status" value="1"/>
</dbReference>
<dbReference type="GO" id="GO:0005524">
    <property type="term" value="F:ATP binding"/>
    <property type="evidence" value="ECO:0007669"/>
    <property type="project" value="UniProtKB-UniRule"/>
</dbReference>
<dbReference type="CDD" id="cd01372">
    <property type="entry name" value="KISc_KIF4"/>
    <property type="match status" value="1"/>
</dbReference>
<evidence type="ECO:0000256" key="4">
    <source>
        <dbReference type="ARBA" id="ARBA00022840"/>
    </source>
</evidence>
<dbReference type="STRING" id="101127.A0A1X2G5K7"/>
<dbReference type="GO" id="GO:0005875">
    <property type="term" value="C:microtubule associated complex"/>
    <property type="evidence" value="ECO:0007669"/>
    <property type="project" value="TreeGrafter"/>
</dbReference>
<dbReference type="PROSITE" id="PS00411">
    <property type="entry name" value="KINESIN_MOTOR_1"/>
    <property type="match status" value="1"/>
</dbReference>
<sequence>MVTKDIDSNALTAVQVAVRIRPLTERDRQLPRFASAHDSDVLQAFENTVAVAAHNKSFTFDHVFGPDTQQVDIFTALGEKAIHQFVEGYNVTMLAYGQTSSGKTYTMGTAQLKGRYDPLHEGIVPRASTLLFDLLRQRASPSRPNSPFTGSTSMDGRRRPLSRISYSPTTTSPTNSNNNKTRFTVKVSFVEIYNEELIDLLNDAPPHERPPVNIREDTKGQIYWTGVKELVAHNVEDILMFLQMGTQNRATSATDMNEQSSRSHAIFSVTLRQEKWTPSPNGSTSSSRPASAMASPKSRTRPVSAINMRMNNDTPAEDGEWIITSSKLHFVDLAGSERLKRTAAEGDRRKEGININGGLLALGNVISALGDTSKRSTHIPYRDSKLTRLLQDSLGGSAKTLMIACVSPAEHNISESLNTLQYANRARNIKNRVEKNEMEEWMITDNLDLLRSTITKLKNELRFFQQQQQPSSPRSLSRLQNDHLHPSQQPLSASSSLATSSTTGPASPPSLPIALPLSPSSSSMHPLSPGDTQQLGQLLERNQWLEHQLVLTRKDRAMSPAAPANDFEHLVEPVIQEYEKSLASLESQLSLSKAAMNHADFHIDELQARLDEQDSTMAQWQAKLDHLVEQDQFKQSYIKELEDKLMHTAQDAAQDEELLTELKVRIAKFKEMDHKTEQYIHNLEDKVKDDDAKVADLHAQLTRANHENRELQQKLDDLQRRFDQPTDTSRAALEQLRKRMLVNTSSSPSPSSTLAHPSSISPGSPTPFVSSSPPRHGSAVLASTMASLQHVQTEYAALKEKYKLWNAQDDQDDKKAHQASADGHTNEPAHPSCTDPSPDALSMATQDRVKNVVHQYQSQLDRIDNCLDRTDKLLQVFDGTENEAKQQDLTQLQLQLADRKQTIETTLAYFKSTMDTLLQSPDNQAQVQAQVADALEQVELHRSKTFVLQTRLQKIEVTLHSQLQHQRRKSSLPMDQAHDSIEQLMKKMDAMKIQLEIPHPS</sequence>
<feature type="region of interest" description="Disordered" evidence="8">
    <location>
        <begin position="139"/>
        <end position="179"/>
    </location>
</feature>
<evidence type="ECO:0000259" key="9">
    <source>
        <dbReference type="PROSITE" id="PS50067"/>
    </source>
</evidence>
<dbReference type="GO" id="GO:0007018">
    <property type="term" value="P:microtubule-based movement"/>
    <property type="evidence" value="ECO:0007669"/>
    <property type="project" value="InterPro"/>
</dbReference>
<dbReference type="Gene3D" id="1.10.287.1490">
    <property type="match status" value="1"/>
</dbReference>
<keyword evidence="4 6" id="KW-0067">ATP-binding</keyword>
<keyword evidence="2" id="KW-0963">Cytoplasm</keyword>
<dbReference type="PANTHER" id="PTHR47969">
    <property type="entry name" value="CHROMOSOME-ASSOCIATED KINESIN KIF4A-RELATED"/>
    <property type="match status" value="1"/>
</dbReference>
<evidence type="ECO:0000313" key="11">
    <source>
        <dbReference type="Proteomes" id="UP000242146"/>
    </source>
</evidence>
<evidence type="ECO:0000256" key="3">
    <source>
        <dbReference type="ARBA" id="ARBA00022741"/>
    </source>
</evidence>
<dbReference type="Proteomes" id="UP000242146">
    <property type="component" value="Unassembled WGS sequence"/>
</dbReference>
<comment type="similarity">
    <text evidence="6">Belongs to the TRAFAC class myosin-kinesin ATPase superfamily. Kinesin family.</text>
</comment>
<evidence type="ECO:0000256" key="6">
    <source>
        <dbReference type="PROSITE-ProRule" id="PRU00283"/>
    </source>
</evidence>
<evidence type="ECO:0000256" key="7">
    <source>
        <dbReference type="SAM" id="Coils"/>
    </source>
</evidence>
<dbReference type="GO" id="GO:0051231">
    <property type="term" value="P:spindle elongation"/>
    <property type="evidence" value="ECO:0007669"/>
    <property type="project" value="TreeGrafter"/>
</dbReference>
<dbReference type="PROSITE" id="PS50067">
    <property type="entry name" value="KINESIN_MOTOR_2"/>
    <property type="match status" value="1"/>
</dbReference>
<protein>
    <submittedName>
        <fullName evidence="10">Kinesin-domain-containing protein</fullName>
    </submittedName>
</protein>
<dbReference type="InterPro" id="IPR036961">
    <property type="entry name" value="Kinesin_motor_dom_sf"/>
</dbReference>
<dbReference type="AlphaFoldDB" id="A0A1X2G5K7"/>
<dbReference type="PANTHER" id="PTHR47969:SF15">
    <property type="entry name" value="CHROMOSOME-ASSOCIATED KINESIN KIF4A-RELATED"/>
    <property type="match status" value="1"/>
</dbReference>
<comment type="caution">
    <text evidence="10">The sequence shown here is derived from an EMBL/GenBank/DDBJ whole genome shotgun (WGS) entry which is preliminary data.</text>
</comment>
<feature type="binding site" evidence="6">
    <location>
        <begin position="97"/>
        <end position="104"/>
    </location>
    <ligand>
        <name>ATP</name>
        <dbReference type="ChEBI" id="CHEBI:30616"/>
    </ligand>
</feature>
<comment type="subcellular location">
    <subcellularLocation>
        <location evidence="1">Cytoplasm</location>
    </subcellularLocation>
</comment>
<feature type="region of interest" description="Disordered" evidence="8">
    <location>
        <begin position="465"/>
        <end position="533"/>
    </location>
</feature>
<dbReference type="SUPFAM" id="SSF57997">
    <property type="entry name" value="Tropomyosin"/>
    <property type="match status" value="1"/>
</dbReference>
<feature type="compositionally biased region" description="Polar residues" evidence="8">
    <location>
        <begin position="139"/>
        <end position="154"/>
    </location>
</feature>
<feature type="compositionally biased region" description="Low complexity" evidence="8">
    <location>
        <begin position="465"/>
        <end position="479"/>
    </location>
</feature>
<dbReference type="InterPro" id="IPR001752">
    <property type="entry name" value="Kinesin_motor_dom"/>
</dbReference>
<evidence type="ECO:0000313" key="10">
    <source>
        <dbReference type="EMBL" id="ORX45662.1"/>
    </source>
</evidence>
<dbReference type="GO" id="GO:0005737">
    <property type="term" value="C:cytoplasm"/>
    <property type="evidence" value="ECO:0007669"/>
    <property type="project" value="UniProtKB-SubCell"/>
</dbReference>
<feature type="compositionally biased region" description="Low complexity" evidence="8">
    <location>
        <begin position="512"/>
        <end position="529"/>
    </location>
</feature>
<feature type="region of interest" description="Disordered" evidence="8">
    <location>
        <begin position="809"/>
        <end position="841"/>
    </location>
</feature>
<dbReference type="SMART" id="SM00129">
    <property type="entry name" value="KISc"/>
    <property type="match status" value="1"/>
</dbReference>
<name>A0A1X2G5K7_9FUNG</name>
<feature type="compositionally biased region" description="Low complexity" evidence="8">
    <location>
        <begin position="486"/>
        <end position="505"/>
    </location>
</feature>
<dbReference type="OrthoDB" id="3176171at2759"/>
<dbReference type="PRINTS" id="PR00380">
    <property type="entry name" value="KINESINHEAVY"/>
</dbReference>
<gene>
    <name evidence="10" type="ORF">DM01DRAFT_1386470</name>
</gene>
<dbReference type="GO" id="GO:0008017">
    <property type="term" value="F:microtubule binding"/>
    <property type="evidence" value="ECO:0007669"/>
    <property type="project" value="InterPro"/>
</dbReference>
<feature type="coiled-coil region" evidence="7">
    <location>
        <begin position="575"/>
        <end position="721"/>
    </location>
</feature>
<feature type="region of interest" description="Disordered" evidence="8">
    <location>
        <begin position="271"/>
        <end position="301"/>
    </location>
</feature>
<dbReference type="GO" id="GO:0003777">
    <property type="term" value="F:microtubule motor activity"/>
    <property type="evidence" value="ECO:0007669"/>
    <property type="project" value="InterPro"/>
</dbReference>
<dbReference type="InterPro" id="IPR027640">
    <property type="entry name" value="Kinesin-like_fam"/>
</dbReference>
<feature type="compositionally biased region" description="Low complexity" evidence="8">
    <location>
        <begin position="278"/>
        <end position="297"/>
    </location>
</feature>
<evidence type="ECO:0000256" key="2">
    <source>
        <dbReference type="ARBA" id="ARBA00022490"/>
    </source>
</evidence>
<evidence type="ECO:0000256" key="5">
    <source>
        <dbReference type="ARBA" id="ARBA00023054"/>
    </source>
</evidence>
<keyword evidence="3 6" id="KW-0547">Nucleotide-binding</keyword>
<reference evidence="10 11" key="1">
    <citation type="submission" date="2016-07" db="EMBL/GenBank/DDBJ databases">
        <title>Pervasive Adenine N6-methylation of Active Genes in Fungi.</title>
        <authorList>
            <consortium name="DOE Joint Genome Institute"/>
            <person name="Mondo S.J."/>
            <person name="Dannebaum R.O."/>
            <person name="Kuo R.C."/>
            <person name="Labutti K."/>
            <person name="Haridas S."/>
            <person name="Kuo A."/>
            <person name="Salamov A."/>
            <person name="Ahrendt S.R."/>
            <person name="Lipzen A."/>
            <person name="Sullivan W."/>
            <person name="Andreopoulos W.B."/>
            <person name="Clum A."/>
            <person name="Lindquist E."/>
            <person name="Daum C."/>
            <person name="Ramamoorthy G.K."/>
            <person name="Gryganskyi A."/>
            <person name="Culley D."/>
            <person name="Magnuson J.K."/>
            <person name="James T.Y."/>
            <person name="O'Malley M.A."/>
            <person name="Stajich J.E."/>
            <person name="Spatafora J.W."/>
            <person name="Visel A."/>
            <person name="Grigoriev I.V."/>
        </authorList>
    </citation>
    <scope>NUCLEOTIDE SEQUENCE [LARGE SCALE GENOMIC DNA]</scope>
    <source>
        <strain evidence="10 11">NRRL 3301</strain>
    </source>
</reference>
<dbReference type="InterPro" id="IPR027417">
    <property type="entry name" value="P-loop_NTPase"/>
</dbReference>
<dbReference type="SUPFAM" id="SSF52540">
    <property type="entry name" value="P-loop containing nucleoside triphosphate hydrolases"/>
    <property type="match status" value="1"/>
</dbReference>
<dbReference type="GO" id="GO:0007052">
    <property type="term" value="P:mitotic spindle organization"/>
    <property type="evidence" value="ECO:0007669"/>
    <property type="project" value="TreeGrafter"/>
</dbReference>
<dbReference type="EMBL" id="MCGT01000041">
    <property type="protein sequence ID" value="ORX45662.1"/>
    <property type="molecule type" value="Genomic_DNA"/>
</dbReference>
<evidence type="ECO:0000256" key="1">
    <source>
        <dbReference type="ARBA" id="ARBA00004496"/>
    </source>
</evidence>
<feature type="region of interest" description="Disordered" evidence="8">
    <location>
        <begin position="742"/>
        <end position="777"/>
    </location>
</feature>
<feature type="domain" description="Kinesin motor" evidence="9">
    <location>
        <begin position="13"/>
        <end position="429"/>
    </location>
</feature>
<keyword evidence="6" id="KW-0505">Motor protein</keyword>
<keyword evidence="5 7" id="KW-0175">Coiled coil</keyword>
<organism evidence="10 11">
    <name type="scientific">Hesseltinella vesiculosa</name>
    <dbReference type="NCBI Taxonomy" id="101127"/>
    <lineage>
        <taxon>Eukaryota</taxon>
        <taxon>Fungi</taxon>
        <taxon>Fungi incertae sedis</taxon>
        <taxon>Mucoromycota</taxon>
        <taxon>Mucoromycotina</taxon>
        <taxon>Mucoromycetes</taxon>
        <taxon>Mucorales</taxon>
        <taxon>Cunninghamellaceae</taxon>
        <taxon>Hesseltinella</taxon>
    </lineage>
</organism>
<dbReference type="InterPro" id="IPR019821">
    <property type="entry name" value="Kinesin_motor_CS"/>
</dbReference>